<evidence type="ECO:0000313" key="4">
    <source>
        <dbReference type="Proteomes" id="UP001210528"/>
    </source>
</evidence>
<dbReference type="RefSeq" id="WP_217900852.1">
    <property type="nucleotide sequence ID" value="NZ_JAQLTW010000017.1"/>
</dbReference>
<proteinExistence type="predicted"/>
<reference evidence="2 3" key="1">
    <citation type="submission" date="2017-06" db="EMBL/GenBank/DDBJ databases">
        <authorList>
            <person name="Kim H.J."/>
            <person name="Triplett B.A."/>
        </authorList>
    </citation>
    <scope>NUCLEOTIDE SEQUENCE [LARGE SCALE GENOMIC DNA]</scope>
    <source>
        <strain evidence="2 3">DSM 19316</strain>
    </source>
</reference>
<evidence type="ECO:0000313" key="2">
    <source>
        <dbReference type="EMBL" id="SNR76990.1"/>
    </source>
</evidence>
<accession>A0A238Z0S9</accession>
<evidence type="ECO:0000313" key="3">
    <source>
        <dbReference type="Proteomes" id="UP000198297"/>
    </source>
</evidence>
<evidence type="ECO:0000313" key="1">
    <source>
        <dbReference type="EMBL" id="MDB2294043.1"/>
    </source>
</evidence>
<dbReference type="AlphaFoldDB" id="A0A238Z0S9"/>
<dbReference type="Proteomes" id="UP000198297">
    <property type="component" value="Unassembled WGS sequence"/>
</dbReference>
<keyword evidence="4" id="KW-1185">Reference proteome</keyword>
<name>A0A238Z0S9_HALEZ</name>
<dbReference type="EMBL" id="JAQLUK010000048">
    <property type="protein sequence ID" value="MDB2294043.1"/>
    <property type="molecule type" value="Genomic_DNA"/>
</dbReference>
<dbReference type="Proteomes" id="UP001210528">
    <property type="component" value="Unassembled WGS sequence"/>
</dbReference>
<dbReference type="EMBL" id="FZNK01000024">
    <property type="protein sequence ID" value="SNR76990.1"/>
    <property type="molecule type" value="Genomic_DNA"/>
</dbReference>
<sequence length="113" mass="13219">MTPTQSSRRAVYRRIAQTSYYDWPAYHATPLYDRSSTAGLAEDVRVLATVWFDHDAHDSIEAFVAHWPLAYVEFDAHDRYTGSTTYEMEVLFRGFLLKELYGWDYETALCSYL</sequence>
<gene>
    <name evidence="1" type="ORF">PM085_17605</name>
    <name evidence="2" type="ORF">SAMN06266787_12413</name>
</gene>
<reference evidence="1 4" key="2">
    <citation type="submission" date="2023-01" db="EMBL/GenBank/DDBJ databases">
        <title>Halorubrum ezzemoulense from Santa Pola, Spain.</title>
        <authorList>
            <person name="Feng Y."/>
            <person name="Louyakis A.S."/>
            <person name="Gogarten J.P."/>
        </authorList>
    </citation>
    <scope>NUCLEOTIDE SEQUENCE [LARGE SCALE GENOMIC DNA]</scope>
    <source>
        <strain evidence="1 4">AMM015</strain>
    </source>
</reference>
<organism evidence="2 3">
    <name type="scientific">Halorubrum ezzemoulense</name>
    <name type="common">Halorubrum chaoviator</name>
    <dbReference type="NCBI Taxonomy" id="337243"/>
    <lineage>
        <taxon>Archaea</taxon>
        <taxon>Methanobacteriati</taxon>
        <taxon>Methanobacteriota</taxon>
        <taxon>Stenosarchaea group</taxon>
        <taxon>Halobacteria</taxon>
        <taxon>Halobacteriales</taxon>
        <taxon>Haloferacaceae</taxon>
        <taxon>Halorubrum</taxon>
    </lineage>
</organism>
<protein>
    <submittedName>
        <fullName evidence="2">Uncharacterized protein</fullName>
    </submittedName>
</protein>